<feature type="domain" description="N-acetyltransferase" evidence="1">
    <location>
        <begin position="14"/>
        <end position="178"/>
    </location>
</feature>
<name>A0ABW1KQ93_9PROT</name>
<sequence>MNADAVPVIETARLRLQGPRKEDFAAFAAMWARHEVTKEISGEPLPPEESWRRLLRNAGLWPVCGYGYWHVFERESGAFVGQVGFADFQRELTPPLTGMPEIGWAISPDYQGKGYASEAALGAIQWGDKVLSAERMSCIIGINNTPSIRIAEKCGFSFVTTTEYHGSDIKIYHRPIARRS</sequence>
<reference evidence="2 3" key="1">
    <citation type="submission" date="2024-09" db="EMBL/GenBank/DDBJ databases">
        <authorList>
            <person name="Zhang Z.-H."/>
        </authorList>
    </citation>
    <scope>NUCLEOTIDE SEQUENCE [LARGE SCALE GENOMIC DNA]</scope>
    <source>
        <strain evidence="2 3">HHTR114</strain>
    </source>
</reference>
<keyword evidence="3" id="KW-1185">Reference proteome</keyword>
<protein>
    <submittedName>
        <fullName evidence="2">GNAT family N-acetyltransferase</fullName>
        <ecNumber evidence="2">2.3.-.-</ecNumber>
    </submittedName>
</protein>
<proteinExistence type="predicted"/>
<organism evidence="2 3">
    <name type="scientific">Hyphococcus aureus</name>
    <dbReference type="NCBI Taxonomy" id="2666033"/>
    <lineage>
        <taxon>Bacteria</taxon>
        <taxon>Pseudomonadati</taxon>
        <taxon>Pseudomonadota</taxon>
        <taxon>Alphaproteobacteria</taxon>
        <taxon>Parvularculales</taxon>
        <taxon>Parvularculaceae</taxon>
        <taxon>Hyphococcus</taxon>
    </lineage>
</organism>
<dbReference type="GO" id="GO:0016746">
    <property type="term" value="F:acyltransferase activity"/>
    <property type="evidence" value="ECO:0007669"/>
    <property type="project" value="UniProtKB-KW"/>
</dbReference>
<evidence type="ECO:0000259" key="1">
    <source>
        <dbReference type="PROSITE" id="PS51186"/>
    </source>
</evidence>
<gene>
    <name evidence="2" type="ORF">ACFMB1_00130</name>
</gene>
<accession>A0ABW1KQ93</accession>
<dbReference type="EC" id="2.3.-.-" evidence="2"/>
<dbReference type="PANTHER" id="PTHR43792:SF1">
    <property type="entry name" value="N-ACETYLTRANSFERASE DOMAIN-CONTAINING PROTEIN"/>
    <property type="match status" value="1"/>
</dbReference>
<dbReference type="InterPro" id="IPR051531">
    <property type="entry name" value="N-acetyltransferase"/>
</dbReference>
<keyword evidence="2" id="KW-0012">Acyltransferase</keyword>
<keyword evidence="2" id="KW-0808">Transferase</keyword>
<dbReference type="EMBL" id="JBHPON010000001">
    <property type="protein sequence ID" value="MFC6033928.1"/>
    <property type="molecule type" value="Genomic_DNA"/>
</dbReference>
<evidence type="ECO:0000313" key="3">
    <source>
        <dbReference type="Proteomes" id="UP001596116"/>
    </source>
</evidence>
<dbReference type="Gene3D" id="3.40.630.30">
    <property type="match status" value="1"/>
</dbReference>
<comment type="caution">
    <text evidence="2">The sequence shown here is derived from an EMBL/GenBank/DDBJ whole genome shotgun (WGS) entry which is preliminary data.</text>
</comment>
<dbReference type="RefSeq" id="WP_379880785.1">
    <property type="nucleotide sequence ID" value="NZ_JBHPON010000001.1"/>
</dbReference>
<dbReference type="Pfam" id="PF13302">
    <property type="entry name" value="Acetyltransf_3"/>
    <property type="match status" value="1"/>
</dbReference>
<dbReference type="InterPro" id="IPR000182">
    <property type="entry name" value="GNAT_dom"/>
</dbReference>
<dbReference type="PANTHER" id="PTHR43792">
    <property type="entry name" value="GNAT FAMILY, PUTATIVE (AFU_ORTHOLOGUE AFUA_3G00765)-RELATED-RELATED"/>
    <property type="match status" value="1"/>
</dbReference>
<dbReference type="PROSITE" id="PS51186">
    <property type="entry name" value="GNAT"/>
    <property type="match status" value="1"/>
</dbReference>
<dbReference type="InterPro" id="IPR016181">
    <property type="entry name" value="Acyl_CoA_acyltransferase"/>
</dbReference>
<evidence type="ECO:0000313" key="2">
    <source>
        <dbReference type="EMBL" id="MFC6033928.1"/>
    </source>
</evidence>
<dbReference type="SUPFAM" id="SSF55729">
    <property type="entry name" value="Acyl-CoA N-acyltransferases (Nat)"/>
    <property type="match status" value="1"/>
</dbReference>
<dbReference type="Proteomes" id="UP001596116">
    <property type="component" value="Unassembled WGS sequence"/>
</dbReference>